<dbReference type="EMBL" id="JAJFAZ020000008">
    <property type="protein sequence ID" value="KAI5313450.1"/>
    <property type="molecule type" value="Genomic_DNA"/>
</dbReference>
<evidence type="ECO:0000313" key="2">
    <source>
        <dbReference type="EMBL" id="KAI5313450.1"/>
    </source>
</evidence>
<proteinExistence type="predicted"/>
<protein>
    <recommendedName>
        <fullName evidence="4">BURP domain-containing protein</fullName>
    </recommendedName>
</protein>
<organism evidence="2 3">
    <name type="scientific">Prunus dulcis</name>
    <name type="common">Almond</name>
    <name type="synonym">Amygdalus dulcis</name>
    <dbReference type="NCBI Taxonomy" id="3755"/>
    <lineage>
        <taxon>Eukaryota</taxon>
        <taxon>Viridiplantae</taxon>
        <taxon>Streptophyta</taxon>
        <taxon>Embryophyta</taxon>
        <taxon>Tracheophyta</taxon>
        <taxon>Spermatophyta</taxon>
        <taxon>Magnoliopsida</taxon>
        <taxon>eudicotyledons</taxon>
        <taxon>Gunneridae</taxon>
        <taxon>Pentapetalae</taxon>
        <taxon>rosids</taxon>
        <taxon>fabids</taxon>
        <taxon>Rosales</taxon>
        <taxon>Rosaceae</taxon>
        <taxon>Amygdaloideae</taxon>
        <taxon>Amygdaleae</taxon>
        <taxon>Prunus</taxon>
    </lineage>
</organism>
<dbReference type="Proteomes" id="UP001054821">
    <property type="component" value="Chromosome 8"/>
</dbReference>
<accession>A0AAD4YLH4</accession>
<keyword evidence="3" id="KW-1185">Reference proteome</keyword>
<evidence type="ECO:0000313" key="3">
    <source>
        <dbReference type="Proteomes" id="UP001054821"/>
    </source>
</evidence>
<keyword evidence="1" id="KW-0732">Signal</keyword>
<gene>
    <name evidence="2" type="ORF">L3X38_042626</name>
</gene>
<reference evidence="2 3" key="1">
    <citation type="journal article" date="2022" name="G3 (Bethesda)">
        <title>Whole-genome sequence and methylome profiling of the almond [Prunus dulcis (Mill.) D.A. Webb] cultivar 'Nonpareil'.</title>
        <authorList>
            <person name="D'Amico-Willman K.M."/>
            <person name="Ouma W.Z."/>
            <person name="Meulia T."/>
            <person name="Sideli G.M."/>
            <person name="Gradziel T.M."/>
            <person name="Fresnedo-Ramirez J."/>
        </authorList>
    </citation>
    <scope>NUCLEOTIDE SEQUENCE [LARGE SCALE GENOMIC DNA]</scope>
    <source>
        <strain evidence="2">Clone GOH B32 T37-40</strain>
    </source>
</reference>
<feature type="signal peptide" evidence="1">
    <location>
        <begin position="1"/>
        <end position="26"/>
    </location>
</feature>
<feature type="chain" id="PRO_5042140104" description="BURP domain-containing protein" evidence="1">
    <location>
        <begin position="27"/>
        <end position="192"/>
    </location>
</feature>
<evidence type="ECO:0000256" key="1">
    <source>
        <dbReference type="SAM" id="SignalP"/>
    </source>
</evidence>
<dbReference type="AlphaFoldDB" id="A0AAD4YLH4"/>
<evidence type="ECO:0008006" key="4">
    <source>
        <dbReference type="Google" id="ProtNLM"/>
    </source>
</evidence>
<sequence length="192" mass="22080">MSHQVRVQAALFTCCLLILSSHSILGEELWEVPYLCTYLESYKVENQHQRESQQQRDHSVYLKTILGFKIRSKGDLYSQSLVVEFLEISTQRHTHNIPFMASITSTVPAPFSSAKTNIKTPPHVLKPPFPSRLAPVKKKKTNRDIFEELKKVQVNIPLLDAIKSIPSYAKFLKELCTNKRKIQEHSEVFVSE</sequence>
<name>A0AAD4YLH4_PRUDU</name>
<comment type="caution">
    <text evidence="2">The sequence shown here is derived from an EMBL/GenBank/DDBJ whole genome shotgun (WGS) entry which is preliminary data.</text>
</comment>